<keyword evidence="2" id="KW-1185">Reference proteome</keyword>
<gene>
    <name evidence="1" type="ORF">AKJ09_03694</name>
</gene>
<evidence type="ECO:0000313" key="1">
    <source>
        <dbReference type="EMBL" id="AKU97030.1"/>
    </source>
</evidence>
<dbReference type="Proteomes" id="UP000064967">
    <property type="component" value="Chromosome"/>
</dbReference>
<dbReference type="STRING" id="1391654.AKJ09_03694"/>
<dbReference type="KEGG" id="llu:AKJ09_03694"/>
<protein>
    <submittedName>
        <fullName evidence="1">Uncharacterized protein</fullName>
    </submittedName>
</protein>
<dbReference type="AlphaFoldDB" id="A0A0K1PU19"/>
<name>A0A0K1PU19_9BACT</name>
<accession>A0A0K1PU19</accession>
<evidence type="ECO:0000313" key="2">
    <source>
        <dbReference type="Proteomes" id="UP000064967"/>
    </source>
</evidence>
<proteinExistence type="predicted"/>
<dbReference type="EMBL" id="CP012333">
    <property type="protein sequence ID" value="AKU97030.1"/>
    <property type="molecule type" value="Genomic_DNA"/>
</dbReference>
<organism evidence="1 2">
    <name type="scientific">Labilithrix luteola</name>
    <dbReference type="NCBI Taxonomy" id="1391654"/>
    <lineage>
        <taxon>Bacteria</taxon>
        <taxon>Pseudomonadati</taxon>
        <taxon>Myxococcota</taxon>
        <taxon>Polyangia</taxon>
        <taxon>Polyangiales</taxon>
        <taxon>Labilitrichaceae</taxon>
        <taxon>Labilithrix</taxon>
    </lineage>
</organism>
<reference evidence="1 2" key="1">
    <citation type="submission" date="2015-08" db="EMBL/GenBank/DDBJ databases">
        <authorList>
            <person name="Babu N.S."/>
            <person name="Beckwith C.J."/>
            <person name="Beseler K.G."/>
            <person name="Brison A."/>
            <person name="Carone J.V."/>
            <person name="Caskin T.P."/>
            <person name="Diamond M."/>
            <person name="Durham M.E."/>
            <person name="Foxe J.M."/>
            <person name="Go M."/>
            <person name="Henderson B.A."/>
            <person name="Jones I.B."/>
            <person name="McGettigan J.A."/>
            <person name="Micheletti S.J."/>
            <person name="Nasrallah M.E."/>
            <person name="Ortiz D."/>
            <person name="Piller C.R."/>
            <person name="Privatt S.R."/>
            <person name="Schneider S.L."/>
            <person name="Sharp S."/>
            <person name="Smith T.C."/>
            <person name="Stanton J.D."/>
            <person name="Ullery H.E."/>
            <person name="Wilson R.J."/>
            <person name="Serrano M.G."/>
            <person name="Buck G."/>
            <person name="Lee V."/>
            <person name="Wang Y."/>
            <person name="Carvalho R."/>
            <person name="Voegtly L."/>
            <person name="Shi R."/>
            <person name="Duckworth R."/>
            <person name="Johnson A."/>
            <person name="Loviza R."/>
            <person name="Walstead R."/>
            <person name="Shah Z."/>
            <person name="Kiflezghi M."/>
            <person name="Wade K."/>
            <person name="Ball S.L."/>
            <person name="Bradley K.W."/>
            <person name="Asai D.J."/>
            <person name="Bowman C.A."/>
            <person name="Russell D.A."/>
            <person name="Pope W.H."/>
            <person name="Jacobs-Sera D."/>
            <person name="Hendrix R.W."/>
            <person name="Hatfull G.F."/>
        </authorList>
    </citation>
    <scope>NUCLEOTIDE SEQUENCE [LARGE SCALE GENOMIC DNA]</scope>
    <source>
        <strain evidence="1 2">DSM 27648</strain>
    </source>
</reference>
<sequence length="106" mass="11470">MMTKVSDLLTSEMHAAIQTCVANSTSPDDVIVVHMNEVTTDTTFAVVALADYVIASKKDKRLRKILPYIQKPARPGFHRLVLFRDPQGDAFTANIGSVPMAPGGVA</sequence>